<dbReference type="Proteomes" id="UP000784294">
    <property type="component" value="Unassembled WGS sequence"/>
</dbReference>
<protein>
    <submittedName>
        <fullName evidence="1">Uncharacterized protein</fullName>
    </submittedName>
</protein>
<comment type="caution">
    <text evidence="1">The sequence shown here is derived from an EMBL/GenBank/DDBJ whole genome shotgun (WGS) entry which is preliminary data.</text>
</comment>
<accession>A0A448WAD0</accession>
<proteinExistence type="predicted"/>
<dbReference type="AlphaFoldDB" id="A0A448WAD0"/>
<sequence>MFLSRRRLSSIIFEVSDNKNLHELWTPELFKRNGTAGTNISLDDHELPGLEFVSDGVIRISLNRQLCPQRVSELIELGGFRLTGGRIRRLRHDEDKLLQHTNGDLALC</sequence>
<name>A0A448WAD0_9PLAT</name>
<reference evidence="1" key="1">
    <citation type="submission" date="2018-11" db="EMBL/GenBank/DDBJ databases">
        <authorList>
            <consortium name="Pathogen Informatics"/>
        </authorList>
    </citation>
    <scope>NUCLEOTIDE SEQUENCE</scope>
</reference>
<gene>
    <name evidence="1" type="ORF">PXEA_LOCUS353</name>
</gene>
<dbReference type="EMBL" id="CAAALY010000627">
    <property type="protein sequence ID" value="VEL06913.1"/>
    <property type="molecule type" value="Genomic_DNA"/>
</dbReference>
<organism evidence="1 2">
    <name type="scientific">Protopolystoma xenopodis</name>
    <dbReference type="NCBI Taxonomy" id="117903"/>
    <lineage>
        <taxon>Eukaryota</taxon>
        <taxon>Metazoa</taxon>
        <taxon>Spiralia</taxon>
        <taxon>Lophotrochozoa</taxon>
        <taxon>Platyhelminthes</taxon>
        <taxon>Monogenea</taxon>
        <taxon>Polyopisthocotylea</taxon>
        <taxon>Polystomatidea</taxon>
        <taxon>Polystomatidae</taxon>
        <taxon>Protopolystoma</taxon>
    </lineage>
</organism>
<keyword evidence="2" id="KW-1185">Reference proteome</keyword>
<evidence type="ECO:0000313" key="1">
    <source>
        <dbReference type="EMBL" id="VEL06913.1"/>
    </source>
</evidence>
<evidence type="ECO:0000313" key="2">
    <source>
        <dbReference type="Proteomes" id="UP000784294"/>
    </source>
</evidence>
<dbReference type="Gene3D" id="3.80.20.20">
    <property type="entry name" value="Receptor L-domain"/>
    <property type="match status" value="1"/>
</dbReference>
<dbReference type="InterPro" id="IPR036941">
    <property type="entry name" value="Rcpt_L-dom_sf"/>
</dbReference>